<keyword evidence="3" id="KW-1185">Reference proteome</keyword>
<organism evidence="2 3">
    <name type="scientific">Sphaerisporangium aureirubrum</name>
    <dbReference type="NCBI Taxonomy" id="1544736"/>
    <lineage>
        <taxon>Bacteria</taxon>
        <taxon>Bacillati</taxon>
        <taxon>Actinomycetota</taxon>
        <taxon>Actinomycetes</taxon>
        <taxon>Streptosporangiales</taxon>
        <taxon>Streptosporangiaceae</taxon>
        <taxon>Sphaerisporangium</taxon>
    </lineage>
</organism>
<dbReference type="Proteomes" id="UP001596137">
    <property type="component" value="Unassembled WGS sequence"/>
</dbReference>
<name>A0ABW1NMC1_9ACTN</name>
<feature type="transmembrane region" description="Helical" evidence="1">
    <location>
        <begin position="6"/>
        <end position="29"/>
    </location>
</feature>
<reference evidence="3" key="1">
    <citation type="journal article" date="2019" name="Int. J. Syst. Evol. Microbiol.">
        <title>The Global Catalogue of Microorganisms (GCM) 10K type strain sequencing project: providing services to taxonomists for standard genome sequencing and annotation.</title>
        <authorList>
            <consortium name="The Broad Institute Genomics Platform"/>
            <consortium name="The Broad Institute Genome Sequencing Center for Infectious Disease"/>
            <person name="Wu L."/>
            <person name="Ma J."/>
        </authorList>
    </citation>
    <scope>NUCLEOTIDE SEQUENCE [LARGE SCALE GENOMIC DNA]</scope>
    <source>
        <strain evidence="3">JCM 30346</strain>
    </source>
</reference>
<sequence length="177" mass="20120">MDVPWDVILSSVGAVTATLLGVALGGLLSNRSQDRQWRRDRQAEACRQLLRACSDVMMALAKEQRRRGPRDPDEHLADTVDWHPWNEALTLINLVADRPVVDTTHRIDELLWRISLDIRHNRLPPEEWPERRRAMDGLWLDFLNAARPHIGAGGQPLLAVSGRLPSHDPAWNRPSQS</sequence>
<proteinExistence type="predicted"/>
<keyword evidence="1" id="KW-0472">Membrane</keyword>
<evidence type="ECO:0000256" key="1">
    <source>
        <dbReference type="SAM" id="Phobius"/>
    </source>
</evidence>
<evidence type="ECO:0000313" key="2">
    <source>
        <dbReference type="EMBL" id="MFC6084098.1"/>
    </source>
</evidence>
<gene>
    <name evidence="2" type="ORF">ACFP1K_23255</name>
</gene>
<dbReference type="RefSeq" id="WP_380756789.1">
    <property type="nucleotide sequence ID" value="NZ_JBHSRF010000037.1"/>
</dbReference>
<comment type="caution">
    <text evidence="2">The sequence shown here is derived from an EMBL/GenBank/DDBJ whole genome shotgun (WGS) entry which is preliminary data.</text>
</comment>
<accession>A0ABW1NMC1</accession>
<keyword evidence="1" id="KW-1133">Transmembrane helix</keyword>
<protein>
    <submittedName>
        <fullName evidence="2">Uncharacterized protein</fullName>
    </submittedName>
</protein>
<dbReference type="EMBL" id="JBHSRF010000037">
    <property type="protein sequence ID" value="MFC6084098.1"/>
    <property type="molecule type" value="Genomic_DNA"/>
</dbReference>
<evidence type="ECO:0000313" key="3">
    <source>
        <dbReference type="Proteomes" id="UP001596137"/>
    </source>
</evidence>
<keyword evidence="1" id="KW-0812">Transmembrane</keyword>